<feature type="compositionally biased region" description="Low complexity" evidence="1">
    <location>
        <begin position="273"/>
        <end position="282"/>
    </location>
</feature>
<organism evidence="2 3">
    <name type="scientific">Thermocrispum agreste</name>
    <dbReference type="NCBI Taxonomy" id="37925"/>
    <lineage>
        <taxon>Bacteria</taxon>
        <taxon>Bacillati</taxon>
        <taxon>Actinomycetota</taxon>
        <taxon>Actinomycetes</taxon>
        <taxon>Pseudonocardiales</taxon>
        <taxon>Pseudonocardiaceae</taxon>
        <taxon>Thermocrispum</taxon>
    </lineage>
</organism>
<accession>A0ABD6FC74</accession>
<reference evidence="2 3" key="1">
    <citation type="journal article" date="2021" name="BMC Genomics">
        <title>Genome-resolved metagenome and metatranscriptome analyses of thermophilic composting reveal key bacterial players and their metabolic interactions.</title>
        <authorList>
            <person name="Braga L.P.P."/>
            <person name="Pereira R.V."/>
            <person name="Martins L.F."/>
            <person name="Moura L.M.S."/>
            <person name="Sanchez F.B."/>
            <person name="Patane J.S.L."/>
            <person name="da Silva A.M."/>
            <person name="Setubal J.C."/>
        </authorList>
    </citation>
    <scope>NUCLEOTIDE SEQUENCE [LARGE SCALE GENOMIC DNA]</scope>
    <source>
        <strain evidence="2">ZC4RG45</strain>
    </source>
</reference>
<protein>
    <recommendedName>
        <fullName evidence="4">PPE domain-containing protein</fullName>
    </recommendedName>
</protein>
<comment type="caution">
    <text evidence="2">The sequence shown here is derived from an EMBL/GenBank/DDBJ whole genome shotgun (WGS) entry which is preliminary data.</text>
</comment>
<dbReference type="SUPFAM" id="SSF140459">
    <property type="entry name" value="PE/PPE dimer-like"/>
    <property type="match status" value="1"/>
</dbReference>
<dbReference type="AlphaFoldDB" id="A0ABD6FC74"/>
<sequence>MMVSDRRRAELEHLASLPEDQQDEWLKENVPPHEREQFIRDLQTLAAEEGGFFDELLNRIVGSITADRRADRLSQQAIAEASSGDVECVRVPGAPNTNYLGVPHEDLKRWSVDDNEPGDVGQISNAYFEVSNAYKEMNTAVSQAVKILRGAWEGDAADAAASYGSQLAQYADASSQNARLASEVVAAQADASETFRNAMPDPVPFSWDEEMRRARSANDPFDSVSILLGAFDKQKRSQEAHEQAARVAANFDNSTYTTVSKAPVFAEPPKFDGSGSAESSSSTGGGDKNKAISSIGTNLPRVSRPTSQPTGTSSRTSRSGGRIEPPKTGTNNRTGDSSGSSRGGVRLPDGSRRLPDGTIVKPDGTRILPDGTRVLPDGTRILPDGTKVLPDGTRVLPNGRVIPPGNTSTSGFDPAGTGSRSGSLAGSSAYGSTGVGGGSAGGGAGGVAGFGPLGSGAAGGAAGGALGAGKGAGVIGPGSPGAAGAGAAAARAGAGGFGPRGMAGMMGGAAGARGQGAEDKEHKDQYYIKQEMDPGLKVEYDEHGEKLIDETTGMTVVPSVIGE</sequence>
<feature type="region of interest" description="Disordered" evidence="1">
    <location>
        <begin position="265"/>
        <end position="426"/>
    </location>
</feature>
<dbReference type="InterPro" id="IPR038332">
    <property type="entry name" value="PPE_sf"/>
</dbReference>
<name>A0ABD6FC74_9PSEU</name>
<evidence type="ECO:0000313" key="2">
    <source>
        <dbReference type="EMBL" id="MFO7190699.1"/>
    </source>
</evidence>
<gene>
    <name evidence="2" type="ORF">DIU77_000430</name>
</gene>
<evidence type="ECO:0008006" key="4">
    <source>
        <dbReference type="Google" id="ProtNLM"/>
    </source>
</evidence>
<evidence type="ECO:0000313" key="3">
    <source>
        <dbReference type="Proteomes" id="UP000249324"/>
    </source>
</evidence>
<proteinExistence type="predicted"/>
<dbReference type="EMBL" id="QGUI02000002">
    <property type="protein sequence ID" value="MFO7190699.1"/>
    <property type="molecule type" value="Genomic_DNA"/>
</dbReference>
<feature type="compositionally biased region" description="Low complexity" evidence="1">
    <location>
        <begin position="415"/>
        <end position="426"/>
    </location>
</feature>
<feature type="region of interest" description="Disordered" evidence="1">
    <location>
        <begin position="1"/>
        <end position="29"/>
    </location>
</feature>
<dbReference type="Gene3D" id="1.20.1260.20">
    <property type="entry name" value="PPE superfamily"/>
    <property type="match status" value="1"/>
</dbReference>
<feature type="compositionally biased region" description="Basic and acidic residues" evidence="1">
    <location>
        <begin position="1"/>
        <end position="13"/>
    </location>
</feature>
<evidence type="ECO:0000256" key="1">
    <source>
        <dbReference type="SAM" id="MobiDB-lite"/>
    </source>
</evidence>
<feature type="compositionally biased region" description="Low complexity" evidence="1">
    <location>
        <begin position="303"/>
        <end position="344"/>
    </location>
</feature>
<dbReference type="Proteomes" id="UP000249324">
    <property type="component" value="Unassembled WGS sequence"/>
</dbReference>